<sequence>MTQFLRADPRISAVRTTRNRAGALQILRDDPVDLLVCDVSTPGLDGPHLARALARIDRHPHLVFTVPARQHPPRSFELDSVEYVDKPVTAERLAEAVRRTVAASTDETIAVELAGVTRFIRRSQILFVQAQGDYARLHTATGSHLIRVPLTTLEERWEPYGFLRIHRSTMVALPHVDEVRTVGGRMRVRLRGRTLQVSRRQGRHVREVLLAGAGEPPPRADHAQSSHEPRVADAG</sequence>
<feature type="domain" description="Response regulatory" evidence="3">
    <location>
        <begin position="1"/>
        <end position="101"/>
    </location>
</feature>
<proteinExistence type="predicted"/>
<dbReference type="PROSITE" id="PS50930">
    <property type="entry name" value="HTH_LYTTR"/>
    <property type="match status" value="1"/>
</dbReference>
<dbReference type="SUPFAM" id="SSF52172">
    <property type="entry name" value="CheY-like"/>
    <property type="match status" value="1"/>
</dbReference>
<dbReference type="InterPro" id="IPR007492">
    <property type="entry name" value="LytTR_DNA-bd_dom"/>
</dbReference>
<keyword evidence="1" id="KW-0597">Phosphoprotein</keyword>
<feature type="compositionally biased region" description="Basic and acidic residues" evidence="2">
    <location>
        <begin position="218"/>
        <end position="235"/>
    </location>
</feature>
<evidence type="ECO:0000256" key="1">
    <source>
        <dbReference type="PROSITE-ProRule" id="PRU00169"/>
    </source>
</evidence>
<dbReference type="EMBL" id="BAAAZO010000011">
    <property type="protein sequence ID" value="GAA3632486.1"/>
    <property type="molecule type" value="Genomic_DNA"/>
</dbReference>
<dbReference type="GO" id="GO:0003677">
    <property type="term" value="F:DNA binding"/>
    <property type="evidence" value="ECO:0007669"/>
    <property type="project" value="UniProtKB-KW"/>
</dbReference>
<dbReference type="Proteomes" id="UP001501074">
    <property type="component" value="Unassembled WGS sequence"/>
</dbReference>
<feature type="region of interest" description="Disordered" evidence="2">
    <location>
        <begin position="212"/>
        <end position="235"/>
    </location>
</feature>
<evidence type="ECO:0000256" key="2">
    <source>
        <dbReference type="SAM" id="MobiDB-lite"/>
    </source>
</evidence>
<dbReference type="InterPro" id="IPR011006">
    <property type="entry name" value="CheY-like_superfamily"/>
</dbReference>
<dbReference type="Gene3D" id="3.40.50.2300">
    <property type="match status" value="1"/>
</dbReference>
<dbReference type="SMART" id="SM00850">
    <property type="entry name" value="LytTR"/>
    <property type="match status" value="1"/>
</dbReference>
<organism evidence="5 6">
    <name type="scientific">Kineosporia mesophila</name>
    <dbReference type="NCBI Taxonomy" id="566012"/>
    <lineage>
        <taxon>Bacteria</taxon>
        <taxon>Bacillati</taxon>
        <taxon>Actinomycetota</taxon>
        <taxon>Actinomycetes</taxon>
        <taxon>Kineosporiales</taxon>
        <taxon>Kineosporiaceae</taxon>
        <taxon>Kineosporia</taxon>
    </lineage>
</organism>
<accession>A0ABP7AHL4</accession>
<keyword evidence="6" id="KW-1185">Reference proteome</keyword>
<feature type="modified residue" description="4-aspartylphosphate" evidence="1">
    <location>
        <position position="38"/>
    </location>
</feature>
<keyword evidence="5" id="KW-0238">DNA-binding</keyword>
<dbReference type="Pfam" id="PF04397">
    <property type="entry name" value="LytTR"/>
    <property type="match status" value="1"/>
</dbReference>
<dbReference type="InterPro" id="IPR001789">
    <property type="entry name" value="Sig_transdc_resp-reg_receiver"/>
</dbReference>
<evidence type="ECO:0000313" key="5">
    <source>
        <dbReference type="EMBL" id="GAA3632486.1"/>
    </source>
</evidence>
<dbReference type="PANTHER" id="PTHR37299:SF1">
    <property type="entry name" value="STAGE 0 SPORULATION PROTEIN A HOMOLOG"/>
    <property type="match status" value="1"/>
</dbReference>
<gene>
    <name evidence="5" type="ORF">GCM10022223_58380</name>
</gene>
<reference evidence="6" key="1">
    <citation type="journal article" date="2019" name="Int. J. Syst. Evol. Microbiol.">
        <title>The Global Catalogue of Microorganisms (GCM) 10K type strain sequencing project: providing services to taxonomists for standard genome sequencing and annotation.</title>
        <authorList>
            <consortium name="The Broad Institute Genomics Platform"/>
            <consortium name="The Broad Institute Genome Sequencing Center for Infectious Disease"/>
            <person name="Wu L."/>
            <person name="Ma J."/>
        </authorList>
    </citation>
    <scope>NUCLEOTIDE SEQUENCE [LARGE SCALE GENOMIC DNA]</scope>
    <source>
        <strain evidence="6">JCM 16902</strain>
    </source>
</reference>
<protein>
    <submittedName>
        <fullName evidence="5">LytTR family DNA-binding domain-containing protein</fullName>
    </submittedName>
</protein>
<dbReference type="Gene3D" id="2.40.50.1020">
    <property type="entry name" value="LytTr DNA-binding domain"/>
    <property type="match status" value="1"/>
</dbReference>
<evidence type="ECO:0000259" key="3">
    <source>
        <dbReference type="PROSITE" id="PS50110"/>
    </source>
</evidence>
<feature type="domain" description="HTH LytTR-type" evidence="4">
    <location>
        <begin position="109"/>
        <end position="211"/>
    </location>
</feature>
<dbReference type="PROSITE" id="PS50110">
    <property type="entry name" value="RESPONSE_REGULATORY"/>
    <property type="match status" value="1"/>
</dbReference>
<dbReference type="Pfam" id="PF00072">
    <property type="entry name" value="Response_reg"/>
    <property type="match status" value="1"/>
</dbReference>
<dbReference type="InterPro" id="IPR046947">
    <property type="entry name" value="LytR-like"/>
</dbReference>
<dbReference type="PANTHER" id="PTHR37299">
    <property type="entry name" value="TRANSCRIPTIONAL REGULATOR-RELATED"/>
    <property type="match status" value="1"/>
</dbReference>
<evidence type="ECO:0000259" key="4">
    <source>
        <dbReference type="PROSITE" id="PS50930"/>
    </source>
</evidence>
<name>A0ABP7AHL4_9ACTN</name>
<evidence type="ECO:0000313" key="6">
    <source>
        <dbReference type="Proteomes" id="UP001501074"/>
    </source>
</evidence>
<comment type="caution">
    <text evidence="5">The sequence shown here is derived from an EMBL/GenBank/DDBJ whole genome shotgun (WGS) entry which is preliminary data.</text>
</comment>